<dbReference type="OrthoDB" id="2845956at2759"/>
<dbReference type="Proteomes" id="UP001056384">
    <property type="component" value="Chromosome 2"/>
</dbReference>
<sequence length="207" mass="23067">MAQPEYVDGLRHCGECKTGHDGSPEGIDLITHPTAQKLAARSLEFMKEIQNFTPGKPLETLLNTSYGPGNPYYEDFCTLVKQGLSEGWIATHEIDGPKYRRGKIMLPSAENLWMSLTAVYFDSEQEYSGQYHKHPYGEINCVVPIDDGFELEGLPEGFWVGRGWTSPGPGTHHYPRARGGRGVAFFFLPSGRIAYDAKPDEPQPMSL</sequence>
<dbReference type="AlphaFoldDB" id="A0A9Q9EEL2"/>
<dbReference type="EMBL" id="CP099419">
    <property type="protein sequence ID" value="USW48916.1"/>
    <property type="molecule type" value="Genomic_DNA"/>
</dbReference>
<accession>A0A9Q9EEL2</accession>
<reference evidence="1" key="1">
    <citation type="submission" date="2022-06" db="EMBL/GenBank/DDBJ databases">
        <title>Complete genome sequences of two strains of the flax pathogen Septoria linicola.</title>
        <authorList>
            <person name="Lapalu N."/>
            <person name="Simon A."/>
            <person name="Demenou B."/>
            <person name="Paumier D."/>
            <person name="Guillot M.-P."/>
            <person name="Gout L."/>
            <person name="Valade R."/>
        </authorList>
    </citation>
    <scope>NUCLEOTIDE SEQUENCE</scope>
    <source>
        <strain evidence="1">SE15195</strain>
    </source>
</reference>
<keyword evidence="2" id="KW-1185">Reference proteome</keyword>
<dbReference type="InterPro" id="IPR032345">
    <property type="entry name" value="PnbB"/>
</dbReference>
<gene>
    <name evidence="1" type="ORF">Slin15195_G022350</name>
</gene>
<proteinExistence type="predicted"/>
<evidence type="ECO:0008006" key="3">
    <source>
        <dbReference type="Google" id="ProtNLM"/>
    </source>
</evidence>
<evidence type="ECO:0000313" key="2">
    <source>
        <dbReference type="Proteomes" id="UP001056384"/>
    </source>
</evidence>
<dbReference type="Pfam" id="PF16155">
    <property type="entry name" value="PnbB"/>
    <property type="match status" value="1"/>
</dbReference>
<name>A0A9Q9EEL2_9PEZI</name>
<protein>
    <recommendedName>
        <fullName evidence="3">p-hydroxylaminobenzoate lyase</fullName>
    </recommendedName>
</protein>
<organism evidence="1 2">
    <name type="scientific">Septoria linicola</name>
    <dbReference type="NCBI Taxonomy" id="215465"/>
    <lineage>
        <taxon>Eukaryota</taxon>
        <taxon>Fungi</taxon>
        <taxon>Dikarya</taxon>
        <taxon>Ascomycota</taxon>
        <taxon>Pezizomycotina</taxon>
        <taxon>Dothideomycetes</taxon>
        <taxon>Dothideomycetidae</taxon>
        <taxon>Mycosphaerellales</taxon>
        <taxon>Mycosphaerellaceae</taxon>
        <taxon>Septoria</taxon>
    </lineage>
</organism>
<evidence type="ECO:0000313" key="1">
    <source>
        <dbReference type="EMBL" id="USW48916.1"/>
    </source>
</evidence>